<feature type="active site" description="Proton acceptor" evidence="2">
    <location>
        <position position="232"/>
    </location>
</feature>
<dbReference type="FunCoup" id="A0A7J8J8E2">
    <property type="interactions" value="414"/>
</dbReference>
<dbReference type="EMBL" id="JACASF010000002">
    <property type="protein sequence ID" value="KAF6492801.1"/>
    <property type="molecule type" value="Genomic_DNA"/>
</dbReference>
<dbReference type="Pfam" id="PF01734">
    <property type="entry name" value="Patatin"/>
    <property type="match status" value="1"/>
</dbReference>
<comment type="caution">
    <text evidence="5">The sequence shown here is derived from an EMBL/GenBank/DDBJ whole genome shotgun (WGS) entry which is preliminary data.</text>
</comment>
<dbReference type="InterPro" id="IPR033562">
    <property type="entry name" value="PLPL"/>
</dbReference>
<evidence type="ECO:0000313" key="6">
    <source>
        <dbReference type="Proteomes" id="UP000550707"/>
    </source>
</evidence>
<feature type="region of interest" description="Disordered" evidence="3">
    <location>
        <begin position="284"/>
        <end position="331"/>
    </location>
</feature>
<feature type="short sequence motif" description="DGA/G" evidence="2">
    <location>
        <begin position="232"/>
        <end position="234"/>
    </location>
</feature>
<feature type="short sequence motif" description="GXSXG" evidence="2">
    <location>
        <begin position="41"/>
        <end position="45"/>
    </location>
</feature>
<keyword evidence="1 2" id="KW-0443">Lipid metabolism</keyword>
<dbReference type="Proteomes" id="UP000550707">
    <property type="component" value="Unassembled WGS sequence"/>
</dbReference>
<comment type="caution">
    <text evidence="2">Lacks conserved residue(s) required for the propagation of feature annotation.</text>
</comment>
<dbReference type="GO" id="GO:0005811">
    <property type="term" value="C:lipid droplet"/>
    <property type="evidence" value="ECO:0007669"/>
    <property type="project" value="TreeGrafter"/>
</dbReference>
<evidence type="ECO:0000256" key="2">
    <source>
        <dbReference type="PROSITE-ProRule" id="PRU01161"/>
    </source>
</evidence>
<feature type="active site" description="Nucleophile" evidence="2">
    <location>
        <position position="43"/>
    </location>
</feature>
<gene>
    <name evidence="5" type="ORF">HJG59_014494</name>
</gene>
<evidence type="ECO:0000259" key="4">
    <source>
        <dbReference type="PROSITE" id="PS51635"/>
    </source>
</evidence>
<evidence type="ECO:0000256" key="1">
    <source>
        <dbReference type="ARBA" id="ARBA00023098"/>
    </source>
</evidence>
<keyword evidence="6" id="KW-1185">Reference proteome</keyword>
<protein>
    <submittedName>
        <fullName evidence="5">Patatin like phospholipase domain containing 4</fullName>
    </submittedName>
</protein>
<dbReference type="GO" id="GO:0055088">
    <property type="term" value="P:lipid homeostasis"/>
    <property type="evidence" value="ECO:0007669"/>
    <property type="project" value="TreeGrafter"/>
</dbReference>
<dbReference type="PANTHER" id="PTHR12406:SF7">
    <property type="entry name" value="PATATIN-LIKE PHOSPHOLIPASE DOMAIN-CONTAINING PROTEIN 4"/>
    <property type="match status" value="1"/>
</dbReference>
<name>A0A7J8J8E2_MOLMO</name>
<dbReference type="InterPro" id="IPR002641">
    <property type="entry name" value="PNPLA_dom"/>
</dbReference>
<evidence type="ECO:0000313" key="5">
    <source>
        <dbReference type="EMBL" id="KAF6492801.1"/>
    </source>
</evidence>
<dbReference type="PANTHER" id="PTHR12406">
    <property type="entry name" value="CALCIUM-INDEPENDENT PHOSPHOLIPASE A2 IPLA2 -RELATED"/>
    <property type="match status" value="1"/>
</dbReference>
<dbReference type="Gene3D" id="3.40.1090.10">
    <property type="entry name" value="Cytosolic phospholipase A2 catalytic domain"/>
    <property type="match status" value="1"/>
</dbReference>
<dbReference type="PROSITE" id="PS51635">
    <property type="entry name" value="PNPLA"/>
    <property type="match status" value="1"/>
</dbReference>
<dbReference type="InterPro" id="IPR016035">
    <property type="entry name" value="Acyl_Trfase/lysoPLipase"/>
</dbReference>
<sequence length="407" mass="43784">MKGINLSFSACGFLGIYHLGAASALCRHGQKLLKDVQAFAGASAGSLVASVLLTAPEKLEECGEFTYVFAEEIRRQALGAATPGYDFMARLRSGMESILPPDAHTLACGRLHVSITNARSGRNCLVSAFCSREDLLQVLCASSFVPIYAGLRAVEYRGQPSSPLGFPTAPSGVRAQPRVHAPPHTLLHRDQALLCAYRWKIFWMGDRKEEPVPFETTWRDLEGITLSEKWVDGGLTDSLPILPGGRTVTVSPFTGRLDISPQDDGRLGSYVRVANQDVLEGLSKTPCSRRRNGARPGAHSGKLTLPFTRGAPSAATSGSKHPGTSFPTSLQDTDEEVFRAGSWAAGLGTRPVGSRVSTDGGWCPRGRVSGDRKTLGGEFILGLRRQPTVQTRTSTQICTRVLAPELH</sequence>
<dbReference type="SUPFAM" id="SSF52151">
    <property type="entry name" value="FabD/lysophospholipase-like"/>
    <property type="match status" value="1"/>
</dbReference>
<keyword evidence="2" id="KW-0378">Hydrolase</keyword>
<feature type="domain" description="PNPLA" evidence="4">
    <location>
        <begin position="6"/>
        <end position="245"/>
    </location>
</feature>
<reference evidence="5 6" key="1">
    <citation type="journal article" date="2020" name="Nature">
        <title>Six reference-quality genomes reveal evolution of bat adaptations.</title>
        <authorList>
            <person name="Jebb D."/>
            <person name="Huang Z."/>
            <person name="Pippel M."/>
            <person name="Hughes G.M."/>
            <person name="Lavrichenko K."/>
            <person name="Devanna P."/>
            <person name="Winkler S."/>
            <person name="Jermiin L.S."/>
            <person name="Skirmuntt E.C."/>
            <person name="Katzourakis A."/>
            <person name="Burkitt-Gray L."/>
            <person name="Ray D.A."/>
            <person name="Sullivan K.A.M."/>
            <person name="Roscito J.G."/>
            <person name="Kirilenko B.M."/>
            <person name="Davalos L.M."/>
            <person name="Corthals A.P."/>
            <person name="Power M.L."/>
            <person name="Jones G."/>
            <person name="Ransome R.D."/>
            <person name="Dechmann D.K.N."/>
            <person name="Locatelli A.G."/>
            <person name="Puechmaille S.J."/>
            <person name="Fedrigo O."/>
            <person name="Jarvis E.D."/>
            <person name="Hiller M."/>
            <person name="Vernes S.C."/>
            <person name="Myers E.W."/>
            <person name="Teeling E.C."/>
        </authorList>
    </citation>
    <scope>NUCLEOTIDE SEQUENCE [LARGE SCALE GENOMIC DNA]</scope>
    <source>
        <strain evidence="5">MMolMol1</strain>
        <tissue evidence="5">Muscle</tissue>
    </source>
</reference>
<dbReference type="AlphaFoldDB" id="A0A7J8J8E2"/>
<organism evidence="5 6">
    <name type="scientific">Molossus molossus</name>
    <name type="common">Pallas' mastiff bat</name>
    <name type="synonym">Vespertilio molossus</name>
    <dbReference type="NCBI Taxonomy" id="27622"/>
    <lineage>
        <taxon>Eukaryota</taxon>
        <taxon>Metazoa</taxon>
        <taxon>Chordata</taxon>
        <taxon>Craniata</taxon>
        <taxon>Vertebrata</taxon>
        <taxon>Euteleostomi</taxon>
        <taxon>Mammalia</taxon>
        <taxon>Eutheria</taxon>
        <taxon>Laurasiatheria</taxon>
        <taxon>Chiroptera</taxon>
        <taxon>Yangochiroptera</taxon>
        <taxon>Molossidae</taxon>
        <taxon>Molossus</taxon>
    </lineage>
</organism>
<accession>A0A7J8J8E2</accession>
<dbReference type="GO" id="GO:0005737">
    <property type="term" value="C:cytoplasm"/>
    <property type="evidence" value="ECO:0007669"/>
    <property type="project" value="TreeGrafter"/>
</dbReference>
<proteinExistence type="predicted"/>
<dbReference type="GO" id="GO:0004806">
    <property type="term" value="F:triacylglycerol lipase activity"/>
    <property type="evidence" value="ECO:0007669"/>
    <property type="project" value="TreeGrafter"/>
</dbReference>
<dbReference type="GO" id="GO:0019433">
    <property type="term" value="P:triglyceride catabolic process"/>
    <property type="evidence" value="ECO:0007669"/>
    <property type="project" value="TreeGrafter"/>
</dbReference>
<dbReference type="GO" id="GO:0016020">
    <property type="term" value="C:membrane"/>
    <property type="evidence" value="ECO:0007669"/>
    <property type="project" value="TreeGrafter"/>
</dbReference>
<evidence type="ECO:0000256" key="3">
    <source>
        <dbReference type="SAM" id="MobiDB-lite"/>
    </source>
</evidence>
<dbReference type="InParanoid" id="A0A7J8J8E2"/>
<keyword evidence="2" id="KW-0442">Lipid degradation</keyword>